<accession>A0A1X7VBA3</accession>
<proteinExistence type="predicted"/>
<protein>
    <recommendedName>
        <fullName evidence="2">SERTA domain-containing protein</fullName>
    </recommendedName>
</protein>
<dbReference type="InParanoid" id="A0A1X7VBA3"/>
<name>A0A1X7VBA3_AMPQE</name>
<evidence type="ECO:0008006" key="2">
    <source>
        <dbReference type="Google" id="ProtNLM"/>
    </source>
</evidence>
<dbReference type="EnsemblMetazoa" id="Aqu2.1.37263_001">
    <property type="protein sequence ID" value="Aqu2.1.37263_001"/>
    <property type="gene ID" value="Aqu2.1.37263"/>
</dbReference>
<sequence length="311" mass="33955">MERFLEANRVVESSLTKLRRPAARAMCLRDALLVSSTMNRAQEVASNVCSLSPSSSFSSPSTVKASRLLASMRAPEEDSAVSLLMDTMPSTCSGTSSNRSSVASPLSLSSAAKEQVSQEDEVMEFISSNSVLSDILKEEEEPEMDISQSSWPSTPLSDVSNTCTWSPWTKRKSNTELVPSLQLQTENDMTWPEERGLLSPPSPGKRHHAIAFPSDHSTHTPSPLTEDGDDYVKRFKSSEPSFSLGFSDSLLTPRTFSSTPLITFMCGTEFTRSGPSGWPVSFSGLTQDKTDNSTRHQSSLSPSKLYSVLAY</sequence>
<dbReference type="AlphaFoldDB" id="A0A1X7VBA3"/>
<reference evidence="1" key="1">
    <citation type="submission" date="2017-05" db="UniProtKB">
        <authorList>
            <consortium name="EnsemblMetazoa"/>
        </authorList>
    </citation>
    <scope>IDENTIFICATION</scope>
</reference>
<organism evidence="1">
    <name type="scientific">Amphimedon queenslandica</name>
    <name type="common">Sponge</name>
    <dbReference type="NCBI Taxonomy" id="400682"/>
    <lineage>
        <taxon>Eukaryota</taxon>
        <taxon>Metazoa</taxon>
        <taxon>Porifera</taxon>
        <taxon>Demospongiae</taxon>
        <taxon>Heteroscleromorpha</taxon>
        <taxon>Haplosclerida</taxon>
        <taxon>Niphatidae</taxon>
        <taxon>Amphimedon</taxon>
    </lineage>
</organism>
<evidence type="ECO:0000313" key="1">
    <source>
        <dbReference type="EnsemblMetazoa" id="Aqu2.1.37263_001"/>
    </source>
</evidence>